<dbReference type="Pfam" id="PF01642">
    <property type="entry name" value="MM_CoA_mutase"/>
    <property type="match status" value="1"/>
</dbReference>
<dbReference type="EC" id="5.4.99.2" evidence="3"/>
<sequence length="559" mass="61321">MNKPADLPLADTNAGLEQWKKEFAAGVKGDATVYNRSGIGVKPLYTPHDVQSANNSDLQGYPGQYPFTRGIYSTMYRGRSWSQRQLIGLGVPEDYNKRVKEILELGASALSLLPCNSVFRGYDADGVPAELLGTCGTVINHLEDMRVALDGVPIGELSTAMNDPTPFTLLAFELAVAKRRGVPWTKITGTSNQSDCISHFVANHMFFRLALQGARRVIVDHIAFVNKHVPGWNPLSIVGQHMQQAGATPAEAMAFTLSSGIQYAEDCIAAGMDPDQFLPRFTFFFDVSISFFEEVAKFRAGRRIWAKLCKERFGAKDPRSWRFKFHGQTSGVDLTRQQPLNNIARVTVQAMGGIFGGLQSLHTDGYDEVFSTPTTEAARIAVATQNILREEAHLTDVIDPLGGSYYVESLTDEMEQKINAIISMIDEAGGMYEAVEKGIVQRMIGESALAFQRQVDSGEQTIVGVNSYQVEEDPATYPSLEYPQAQSMQSYLVRLAEFKKSRSSDDVKKAIDALAKSANTPKSNVFEHVVAAADVGVTHGEICSTLRKELGFGHPLTVV</sequence>
<keyword evidence="1 3" id="KW-0413">Isomerase</keyword>
<dbReference type="Gene3D" id="3.20.20.240">
    <property type="entry name" value="Methylmalonyl-CoA mutase"/>
    <property type="match status" value="1"/>
</dbReference>
<dbReference type="InterPro" id="IPR006098">
    <property type="entry name" value="MMCoA_mutase_a_cat"/>
</dbReference>
<organism evidence="3 4">
    <name type="scientific">Hydrogenophaga laconesensis</name>
    <dbReference type="NCBI Taxonomy" id="1805971"/>
    <lineage>
        <taxon>Bacteria</taxon>
        <taxon>Pseudomonadati</taxon>
        <taxon>Pseudomonadota</taxon>
        <taxon>Betaproteobacteria</taxon>
        <taxon>Burkholderiales</taxon>
        <taxon>Comamonadaceae</taxon>
        <taxon>Hydrogenophaga</taxon>
    </lineage>
</organism>
<evidence type="ECO:0000259" key="2">
    <source>
        <dbReference type="Pfam" id="PF01642"/>
    </source>
</evidence>
<feature type="domain" description="Methylmalonyl-CoA mutase alpha/beta chain catalytic" evidence="2">
    <location>
        <begin position="36"/>
        <end position="551"/>
    </location>
</feature>
<dbReference type="RefSeq" id="WP_204732181.1">
    <property type="nucleotide sequence ID" value="NZ_JAVDWE010000003.1"/>
</dbReference>
<dbReference type="EMBL" id="JAVDWE010000003">
    <property type="protein sequence ID" value="MDR7093962.1"/>
    <property type="molecule type" value="Genomic_DNA"/>
</dbReference>
<dbReference type="InterPro" id="IPR016176">
    <property type="entry name" value="Cbl-dep_enz_cat"/>
</dbReference>
<evidence type="ECO:0000256" key="1">
    <source>
        <dbReference type="ARBA" id="ARBA00023235"/>
    </source>
</evidence>
<proteinExistence type="predicted"/>
<dbReference type="NCBIfam" id="TIGR00641">
    <property type="entry name" value="acid_CoA_mut_N"/>
    <property type="match status" value="1"/>
</dbReference>
<evidence type="ECO:0000313" key="3">
    <source>
        <dbReference type="EMBL" id="MDR7093962.1"/>
    </source>
</evidence>
<dbReference type="InterPro" id="IPR006099">
    <property type="entry name" value="MeMalonylCoA_mutase_a/b_cat"/>
</dbReference>
<protein>
    <submittedName>
        <fullName evidence="3">Methylmalonyl-CoA mutase N-terminal domain/subunit</fullName>
        <ecNumber evidence="3">5.4.99.2</ecNumber>
    </submittedName>
</protein>
<name>A0ABU1V961_9BURK</name>
<reference evidence="3 4" key="1">
    <citation type="submission" date="2023-07" db="EMBL/GenBank/DDBJ databases">
        <title>Sorghum-associated microbial communities from plants grown in Nebraska, USA.</title>
        <authorList>
            <person name="Schachtman D."/>
        </authorList>
    </citation>
    <scope>NUCLEOTIDE SEQUENCE [LARGE SCALE GENOMIC DNA]</scope>
    <source>
        <strain evidence="3 4">BE240</strain>
    </source>
</reference>
<dbReference type="Proteomes" id="UP001265550">
    <property type="component" value="Unassembled WGS sequence"/>
</dbReference>
<comment type="caution">
    <text evidence="3">The sequence shown here is derived from an EMBL/GenBank/DDBJ whole genome shotgun (WGS) entry which is preliminary data.</text>
</comment>
<evidence type="ECO:0000313" key="4">
    <source>
        <dbReference type="Proteomes" id="UP001265550"/>
    </source>
</evidence>
<dbReference type="PANTHER" id="PTHR48101:SF1">
    <property type="entry name" value="METHYLMALONYL-COA MUTASE, LARGE SUBUNIT"/>
    <property type="match status" value="1"/>
</dbReference>
<keyword evidence="4" id="KW-1185">Reference proteome</keyword>
<dbReference type="SUPFAM" id="SSF51703">
    <property type="entry name" value="Cobalamin (vitamin B12)-dependent enzymes"/>
    <property type="match status" value="1"/>
</dbReference>
<accession>A0ABU1V961</accession>
<dbReference type="GO" id="GO:0004494">
    <property type="term" value="F:methylmalonyl-CoA mutase activity"/>
    <property type="evidence" value="ECO:0007669"/>
    <property type="project" value="UniProtKB-EC"/>
</dbReference>
<dbReference type="PANTHER" id="PTHR48101">
    <property type="entry name" value="METHYLMALONYL-COA MUTASE, MITOCHONDRIAL-RELATED"/>
    <property type="match status" value="1"/>
</dbReference>
<gene>
    <name evidence="3" type="ORF">J2X09_001694</name>
</gene>